<dbReference type="Pfam" id="PF03466">
    <property type="entry name" value="LysR_substrate"/>
    <property type="match status" value="1"/>
</dbReference>
<evidence type="ECO:0000259" key="5">
    <source>
        <dbReference type="PROSITE" id="PS50931"/>
    </source>
</evidence>
<dbReference type="InterPro" id="IPR005119">
    <property type="entry name" value="LysR_subst-bd"/>
</dbReference>
<proteinExistence type="inferred from homology"/>
<dbReference type="InterPro" id="IPR036388">
    <property type="entry name" value="WH-like_DNA-bd_sf"/>
</dbReference>
<dbReference type="InterPro" id="IPR050950">
    <property type="entry name" value="HTH-type_LysR_regulators"/>
</dbReference>
<dbReference type="Pfam" id="PF00126">
    <property type="entry name" value="HTH_1"/>
    <property type="match status" value="1"/>
</dbReference>
<comment type="similarity">
    <text evidence="1">Belongs to the LysR transcriptional regulatory family.</text>
</comment>
<dbReference type="SUPFAM" id="SSF46785">
    <property type="entry name" value="Winged helix' DNA-binding domain"/>
    <property type="match status" value="1"/>
</dbReference>
<dbReference type="InterPro" id="IPR000847">
    <property type="entry name" value="LysR_HTH_N"/>
</dbReference>
<evidence type="ECO:0000256" key="4">
    <source>
        <dbReference type="ARBA" id="ARBA00023163"/>
    </source>
</evidence>
<dbReference type="Gene3D" id="1.10.10.10">
    <property type="entry name" value="Winged helix-like DNA-binding domain superfamily/Winged helix DNA-binding domain"/>
    <property type="match status" value="1"/>
</dbReference>
<dbReference type="Proteomes" id="UP001161094">
    <property type="component" value="Unassembled WGS sequence"/>
</dbReference>
<evidence type="ECO:0000313" key="7">
    <source>
        <dbReference type="Proteomes" id="UP001161094"/>
    </source>
</evidence>
<feature type="domain" description="HTH lysR-type" evidence="5">
    <location>
        <begin position="23"/>
        <end position="80"/>
    </location>
</feature>
<protein>
    <submittedName>
        <fullName evidence="6">LysR family transcriptional regulator</fullName>
    </submittedName>
</protein>
<evidence type="ECO:0000256" key="2">
    <source>
        <dbReference type="ARBA" id="ARBA00023015"/>
    </source>
</evidence>
<dbReference type="Gene3D" id="3.40.190.10">
    <property type="entry name" value="Periplasmic binding protein-like II"/>
    <property type="match status" value="2"/>
</dbReference>
<evidence type="ECO:0000313" key="6">
    <source>
        <dbReference type="EMBL" id="MDH0735204.1"/>
    </source>
</evidence>
<dbReference type="SUPFAM" id="SSF53850">
    <property type="entry name" value="Periplasmic binding protein-like II"/>
    <property type="match status" value="1"/>
</dbReference>
<accession>A0AA42IU18</accession>
<keyword evidence="2" id="KW-0805">Transcription regulation</keyword>
<organism evidence="6 7">
    <name type="scientific">Achromobacter spanius</name>
    <dbReference type="NCBI Taxonomy" id="217203"/>
    <lineage>
        <taxon>Bacteria</taxon>
        <taxon>Pseudomonadati</taxon>
        <taxon>Pseudomonadota</taxon>
        <taxon>Betaproteobacteria</taxon>
        <taxon>Burkholderiales</taxon>
        <taxon>Alcaligenaceae</taxon>
        <taxon>Achromobacter</taxon>
    </lineage>
</organism>
<dbReference type="RefSeq" id="WP_279994217.1">
    <property type="nucleotide sequence ID" value="NZ_JAOCDZ010000002.1"/>
</dbReference>
<comment type="caution">
    <text evidence="6">The sequence shown here is derived from an EMBL/GenBank/DDBJ whole genome shotgun (WGS) entry which is preliminary data.</text>
</comment>
<evidence type="ECO:0000256" key="1">
    <source>
        <dbReference type="ARBA" id="ARBA00009437"/>
    </source>
</evidence>
<dbReference type="InterPro" id="IPR036390">
    <property type="entry name" value="WH_DNA-bd_sf"/>
</dbReference>
<reference evidence="6" key="1">
    <citation type="submission" date="2022-09" db="EMBL/GenBank/DDBJ databases">
        <title>Intensive care unit water sources are persistently colonized with multi-drug resistant bacteria and are the site of extensive horizontal gene transfer of antibiotic resistance genes.</title>
        <authorList>
            <person name="Diorio-Toth L."/>
        </authorList>
    </citation>
    <scope>NUCLEOTIDE SEQUENCE</scope>
    <source>
        <strain evidence="6">GD03843</strain>
    </source>
</reference>
<dbReference type="PANTHER" id="PTHR30419">
    <property type="entry name" value="HTH-TYPE TRANSCRIPTIONAL REGULATOR YBHD"/>
    <property type="match status" value="1"/>
</dbReference>
<gene>
    <name evidence="6" type="ORF">N5D93_05250</name>
</gene>
<evidence type="ECO:0000256" key="3">
    <source>
        <dbReference type="ARBA" id="ARBA00023125"/>
    </source>
</evidence>
<dbReference type="GO" id="GO:0005829">
    <property type="term" value="C:cytosol"/>
    <property type="evidence" value="ECO:0007669"/>
    <property type="project" value="TreeGrafter"/>
</dbReference>
<dbReference type="AlphaFoldDB" id="A0AA42IU18"/>
<keyword evidence="4" id="KW-0804">Transcription</keyword>
<dbReference type="EMBL" id="JAOCDZ010000002">
    <property type="protein sequence ID" value="MDH0735204.1"/>
    <property type="molecule type" value="Genomic_DNA"/>
</dbReference>
<keyword evidence="3" id="KW-0238">DNA-binding</keyword>
<dbReference type="PROSITE" id="PS50931">
    <property type="entry name" value="HTH_LYSR"/>
    <property type="match status" value="1"/>
</dbReference>
<dbReference type="GO" id="GO:0003677">
    <property type="term" value="F:DNA binding"/>
    <property type="evidence" value="ECO:0007669"/>
    <property type="project" value="UniProtKB-KW"/>
</dbReference>
<dbReference type="PANTHER" id="PTHR30419:SF8">
    <property type="entry name" value="NITROGEN ASSIMILATION TRANSCRIPTIONAL ACTIVATOR-RELATED"/>
    <property type="match status" value="1"/>
</dbReference>
<dbReference type="GO" id="GO:0003700">
    <property type="term" value="F:DNA-binding transcription factor activity"/>
    <property type="evidence" value="ECO:0007669"/>
    <property type="project" value="InterPro"/>
</dbReference>
<name>A0AA42IU18_9BURK</name>
<sequence>MSIATPASASSAATLLNRLLARTRLRHLQLIVLVAELGSVQHAAAQIGLSQSAATKMVLEVERVLESRLFERHARGMRPTFACRDLLPLLRNVMNSLTGCAEALAAAGAGFDGTVRVGAITAGVTGVINPALPAFFASQPQVRLELFEDALPVLLGRYADGELDFLVTREPAQLAPDSQFQALLADVCVVASGPGHPLAGRRNLQAAELLRFPWASPPLDSQTYRAFEALFAACGELPAQQPLSTRSFATMVHYLGASQALMMGPLSFVREGLESGALVRLDCTLAESLPPLGLVSRVEARNRSVAAFQAHLLDAQTGRDARKKPAVAG</sequence>